<evidence type="ECO:0000256" key="1">
    <source>
        <dbReference type="ARBA" id="ARBA00022527"/>
    </source>
</evidence>
<evidence type="ECO:0000256" key="6">
    <source>
        <dbReference type="PIRSR" id="PIRSR630616-1"/>
    </source>
</evidence>
<dbReference type="GO" id="GO:0005634">
    <property type="term" value="C:nucleus"/>
    <property type="evidence" value="ECO:0000318"/>
    <property type="project" value="GO_Central"/>
</dbReference>
<organism evidence="11 12">
    <name type="scientific">Chlamydomonas reinhardtii</name>
    <name type="common">Chlamydomonas smithii</name>
    <dbReference type="NCBI Taxonomy" id="3055"/>
    <lineage>
        <taxon>Eukaryota</taxon>
        <taxon>Viridiplantae</taxon>
        <taxon>Chlorophyta</taxon>
        <taxon>core chlorophytes</taxon>
        <taxon>Chlorophyceae</taxon>
        <taxon>CS clade</taxon>
        <taxon>Chlamydomonadales</taxon>
        <taxon>Chlamydomonadaceae</taxon>
        <taxon>Chlamydomonas</taxon>
    </lineage>
</organism>
<evidence type="ECO:0000256" key="2">
    <source>
        <dbReference type="ARBA" id="ARBA00022679"/>
    </source>
</evidence>
<gene>
    <name evidence="11" type="ORF">CHLRE_16g673600v5</name>
</gene>
<dbReference type="ExpressionAtlas" id="A0A2K3CVK7">
    <property type="expression patterns" value="baseline and differential"/>
</dbReference>
<evidence type="ECO:0000256" key="9">
    <source>
        <dbReference type="SAM" id="MobiDB-lite"/>
    </source>
</evidence>
<dbReference type="RefSeq" id="XP_042916143.1">
    <property type="nucleotide sequence ID" value="XM_043071222.1"/>
</dbReference>
<feature type="binding site" evidence="7">
    <location>
        <position position="393"/>
    </location>
    <ligand>
        <name>ATP</name>
        <dbReference type="ChEBI" id="CHEBI:30616"/>
    </ligand>
</feature>
<dbReference type="GO" id="GO:0005516">
    <property type="term" value="F:calmodulin binding"/>
    <property type="evidence" value="ECO:0000318"/>
    <property type="project" value="GO_Central"/>
</dbReference>
<evidence type="ECO:0000313" key="12">
    <source>
        <dbReference type="Proteomes" id="UP000006906"/>
    </source>
</evidence>
<accession>A0A2K3CVK7</accession>
<dbReference type="SUPFAM" id="SSF56112">
    <property type="entry name" value="Protein kinase-like (PK-like)"/>
    <property type="match status" value="1"/>
</dbReference>
<keyword evidence="12" id="KW-1185">Reference proteome</keyword>
<dbReference type="Pfam" id="PF00069">
    <property type="entry name" value="Pkinase"/>
    <property type="match status" value="1"/>
</dbReference>
<dbReference type="InterPro" id="IPR030616">
    <property type="entry name" value="Aur-like"/>
</dbReference>
<dbReference type="GO" id="GO:0035556">
    <property type="term" value="P:intracellular signal transduction"/>
    <property type="evidence" value="ECO:0000318"/>
    <property type="project" value="GO_Central"/>
</dbReference>
<feature type="binding site" evidence="7">
    <location>
        <position position="508"/>
    </location>
    <ligand>
        <name>ATP</name>
        <dbReference type="ChEBI" id="CHEBI:30616"/>
    </ligand>
</feature>
<evidence type="ECO:0000259" key="10">
    <source>
        <dbReference type="PROSITE" id="PS50011"/>
    </source>
</evidence>
<dbReference type="KEGG" id="cre:CHLRE_16g673600v5"/>
<evidence type="ECO:0000256" key="8">
    <source>
        <dbReference type="PIRSR" id="PIRSR630616-3"/>
    </source>
</evidence>
<dbReference type="GO" id="GO:0005524">
    <property type="term" value="F:ATP binding"/>
    <property type="evidence" value="ECO:0007669"/>
    <property type="project" value="UniProtKB-KW"/>
</dbReference>
<dbReference type="GO" id="GO:0005737">
    <property type="term" value="C:cytoplasm"/>
    <property type="evidence" value="ECO:0000318"/>
    <property type="project" value="GO_Central"/>
</dbReference>
<dbReference type="Proteomes" id="UP000006906">
    <property type="component" value="Chromosome 16"/>
</dbReference>
<evidence type="ECO:0000256" key="3">
    <source>
        <dbReference type="ARBA" id="ARBA00022741"/>
    </source>
</evidence>
<dbReference type="GeneID" id="5721427"/>
<dbReference type="EMBL" id="CM008977">
    <property type="protein sequence ID" value="PNW72306.1"/>
    <property type="molecule type" value="Genomic_DNA"/>
</dbReference>
<keyword evidence="5 7" id="KW-0067">ATP-binding</keyword>
<dbReference type="PANTHER" id="PTHR24350">
    <property type="entry name" value="SERINE/THREONINE-PROTEIN KINASE IAL-RELATED"/>
    <property type="match status" value="1"/>
</dbReference>
<dbReference type="PROSITE" id="PS50011">
    <property type="entry name" value="PROTEIN_KINASE_DOM"/>
    <property type="match status" value="1"/>
</dbReference>
<dbReference type="FunFam" id="1.10.510.10:FF:000813">
    <property type="entry name" value="Aurora-like kinase"/>
    <property type="match status" value="1"/>
</dbReference>
<evidence type="ECO:0000256" key="4">
    <source>
        <dbReference type="ARBA" id="ARBA00022777"/>
    </source>
</evidence>
<dbReference type="AlphaFoldDB" id="A0A2K3CVK7"/>
<protein>
    <recommendedName>
        <fullName evidence="10">Protein kinase domain-containing protein</fullName>
    </recommendedName>
</protein>
<evidence type="ECO:0000256" key="5">
    <source>
        <dbReference type="ARBA" id="ARBA00022840"/>
    </source>
</evidence>
<dbReference type="Gene3D" id="1.10.510.10">
    <property type="entry name" value="Transferase(Phosphotransferase) domain 1"/>
    <property type="match status" value="1"/>
</dbReference>
<reference evidence="11 12" key="1">
    <citation type="journal article" date="2007" name="Science">
        <title>The Chlamydomonas genome reveals the evolution of key animal and plant functions.</title>
        <authorList>
            <person name="Merchant S.S."/>
            <person name="Prochnik S.E."/>
            <person name="Vallon O."/>
            <person name="Harris E.H."/>
            <person name="Karpowicz S.J."/>
            <person name="Witman G.B."/>
            <person name="Terry A."/>
            <person name="Salamov A."/>
            <person name="Fritz-Laylin L.K."/>
            <person name="Marechal-Drouard L."/>
            <person name="Marshall W.F."/>
            <person name="Qu L.H."/>
            <person name="Nelson D.R."/>
            <person name="Sanderfoot A.A."/>
            <person name="Spalding M.H."/>
            <person name="Kapitonov V.V."/>
            <person name="Ren Q."/>
            <person name="Ferris P."/>
            <person name="Lindquist E."/>
            <person name="Shapiro H."/>
            <person name="Lucas S.M."/>
            <person name="Grimwood J."/>
            <person name="Schmutz J."/>
            <person name="Cardol P."/>
            <person name="Cerutti H."/>
            <person name="Chanfreau G."/>
            <person name="Chen C.L."/>
            <person name="Cognat V."/>
            <person name="Croft M.T."/>
            <person name="Dent R."/>
            <person name="Dutcher S."/>
            <person name="Fernandez E."/>
            <person name="Fukuzawa H."/>
            <person name="Gonzalez-Ballester D."/>
            <person name="Gonzalez-Halphen D."/>
            <person name="Hallmann A."/>
            <person name="Hanikenne M."/>
            <person name="Hippler M."/>
            <person name="Inwood W."/>
            <person name="Jabbari K."/>
            <person name="Kalanon M."/>
            <person name="Kuras R."/>
            <person name="Lefebvre P.A."/>
            <person name="Lemaire S.D."/>
            <person name="Lobanov A.V."/>
            <person name="Lohr M."/>
            <person name="Manuell A."/>
            <person name="Meier I."/>
            <person name="Mets L."/>
            <person name="Mittag M."/>
            <person name="Mittelmeier T."/>
            <person name="Moroney J.V."/>
            <person name="Moseley J."/>
            <person name="Napoli C."/>
            <person name="Nedelcu A.M."/>
            <person name="Niyogi K."/>
            <person name="Novoselov S.V."/>
            <person name="Paulsen I.T."/>
            <person name="Pazour G."/>
            <person name="Purton S."/>
            <person name="Ral J.P."/>
            <person name="Riano-Pachon D.M."/>
            <person name="Riekhof W."/>
            <person name="Rymarquis L."/>
            <person name="Schroda M."/>
            <person name="Stern D."/>
            <person name="Umen J."/>
            <person name="Willows R."/>
            <person name="Wilson N."/>
            <person name="Zimmer S.L."/>
            <person name="Allmer J."/>
            <person name="Balk J."/>
            <person name="Bisova K."/>
            <person name="Chen C.J."/>
            <person name="Elias M."/>
            <person name="Gendler K."/>
            <person name="Hauser C."/>
            <person name="Lamb M.R."/>
            <person name="Ledford H."/>
            <person name="Long J.C."/>
            <person name="Minagawa J."/>
            <person name="Page M.D."/>
            <person name="Pan J."/>
            <person name="Pootakham W."/>
            <person name="Roje S."/>
            <person name="Rose A."/>
            <person name="Stahlberg E."/>
            <person name="Terauchi A.M."/>
            <person name="Yang P."/>
            <person name="Ball S."/>
            <person name="Bowler C."/>
            <person name="Dieckmann C.L."/>
            <person name="Gladyshev V.N."/>
            <person name="Green P."/>
            <person name="Jorgensen R."/>
            <person name="Mayfield S."/>
            <person name="Mueller-Roeber B."/>
            <person name="Rajamani S."/>
            <person name="Sayre R.T."/>
            <person name="Brokstein P."/>
            <person name="Dubchak I."/>
            <person name="Goodstein D."/>
            <person name="Hornick L."/>
            <person name="Huang Y.W."/>
            <person name="Jhaveri J."/>
            <person name="Luo Y."/>
            <person name="Martinez D."/>
            <person name="Ngau W.C."/>
            <person name="Otillar B."/>
            <person name="Poliakov A."/>
            <person name="Porter A."/>
            <person name="Szajkowski L."/>
            <person name="Werner G."/>
            <person name="Zhou K."/>
            <person name="Grigoriev I.V."/>
            <person name="Rokhsar D.S."/>
            <person name="Grossman A.R."/>
        </authorList>
    </citation>
    <scope>NUCLEOTIDE SEQUENCE [LARGE SCALE GENOMIC DNA]</scope>
    <source>
        <strain evidence="12">CC-503</strain>
    </source>
</reference>
<feature type="active site" description="Proton acceptor" evidence="6">
    <location>
        <position position="490"/>
    </location>
</feature>
<feature type="region of interest" description="Disordered" evidence="9">
    <location>
        <begin position="1"/>
        <end position="36"/>
    </location>
</feature>
<name>A0A2K3CVK7_CHLRE</name>
<evidence type="ECO:0000313" key="11">
    <source>
        <dbReference type="EMBL" id="PNW72306.1"/>
    </source>
</evidence>
<dbReference type="GO" id="GO:0004683">
    <property type="term" value="F:calcium/calmodulin-dependent protein kinase activity"/>
    <property type="evidence" value="ECO:0000318"/>
    <property type="project" value="GO_Central"/>
</dbReference>
<dbReference type="InParanoid" id="A0A2K3CVK7"/>
<dbReference type="PaxDb" id="3055-EDP01153"/>
<feature type="region of interest" description="Disordered" evidence="9">
    <location>
        <begin position="227"/>
        <end position="260"/>
    </location>
</feature>
<feature type="cross-link" description="Glycyl lysine isopeptide (Lys-Gly) (interchain with G-Cter in SUMO2)" evidence="8">
    <location>
        <position position="492"/>
    </location>
</feature>
<dbReference type="SMART" id="SM00220">
    <property type="entry name" value="S_TKc"/>
    <property type="match status" value="1"/>
</dbReference>
<feature type="binding site" evidence="7">
    <location>
        <begin position="443"/>
        <end position="445"/>
    </location>
    <ligand>
        <name>ATP</name>
        <dbReference type="ChEBI" id="CHEBI:30616"/>
    </ligand>
</feature>
<dbReference type="InterPro" id="IPR000719">
    <property type="entry name" value="Prot_kinase_dom"/>
</dbReference>
<evidence type="ECO:0000256" key="7">
    <source>
        <dbReference type="PIRSR" id="PIRSR630616-2"/>
    </source>
</evidence>
<dbReference type="PROSITE" id="PS00108">
    <property type="entry name" value="PROTEIN_KINASE_ST"/>
    <property type="match status" value="1"/>
</dbReference>
<keyword evidence="3 7" id="KW-0547">Nucleotide-binding</keyword>
<dbReference type="GO" id="GO:0009931">
    <property type="term" value="F:calcium-dependent protein serine/threonine kinase activity"/>
    <property type="evidence" value="ECO:0000318"/>
    <property type="project" value="GO_Central"/>
</dbReference>
<keyword evidence="4" id="KW-0418">Kinase</keyword>
<dbReference type="OrthoDB" id="377346at2759"/>
<proteinExistence type="predicted"/>
<dbReference type="STRING" id="3055.A0A2K3CVK7"/>
<keyword evidence="2" id="KW-0808">Transferase</keyword>
<dbReference type="InterPro" id="IPR008271">
    <property type="entry name" value="Ser/Thr_kinase_AS"/>
</dbReference>
<dbReference type="InterPro" id="IPR011009">
    <property type="entry name" value="Kinase-like_dom_sf"/>
</dbReference>
<keyword evidence="1" id="KW-0723">Serine/threonine-protein kinase</keyword>
<sequence>MASGGKMPGTHDDAPRRRGYSLDVRSSERPSSGRSSRLFQALAGFSSLKPVNRLAEVSSEPCSAPEGERHVADCSCGRGEVAVISMAISAPSTRGCSSEALPDCQKPTGPGHAVTPFAAGATVVLDSASDTGVTSAPVSHAIGNGCDVSIPAALDTASAASWHTSLTSTRPQPAIAAPLSASIPSAAPSAHTVSDAVAAAGAAQATAAAVTVAAAAAALGQRAPGANRSAAARGGLPNTPHSPPETCRASPASSCGVPGHTSAAAVTAASAAAAAAASSSAGGPHARSAAPPAAAPPLMVPHQLPSAFAAHNSAAAAAAAAATTAPEAPAPAAPAPPLPVTRLLAVNPGAPEAMRRPVWCLEDYDVHRRLFKSATSSVYAGTCLHSGLPVALKVYWLDRVPANVLHMLRREIRIQSNIVHKNVVMLYAAFSEPAAQRLVLVEEFAANGDLHAVHKALGCRMTEQQARALVLRPLLEAVSHLHTLGCVHRDIKPDNIMFTADWRLLLGDFGIAIDIARERAVTRAGTVGYMAPEVERCPIKDRPEDNKDDSALAYSTAADVFGVGCLAYTLLLGFPPFIAGSKATPGRSKALSFPASTSPEAREFICAALAEEAGDRPTALQLLGSPWMASPR</sequence>
<feature type="domain" description="Protein kinase" evidence="10">
    <location>
        <begin position="364"/>
        <end position="628"/>
    </location>
</feature>
<dbReference type="Gramene" id="PNW72306">
    <property type="protein sequence ID" value="PNW72306"/>
    <property type="gene ID" value="CHLRE_16g673600v5"/>
</dbReference>